<sequence>MFSKTPPVRESSQMATDGPSYELDRDGDVLFIVRNAPNDLPPDLKDVQSDALAGNLSTSIESAEAERQILRLRASSKHLTLACPYFVRMFRSGLREATELKTKGNVEIEIEDSRGTAFLLLMLIIHCRTSQVPLAVTLTTLADVAVLVDFYECYDAVATFPEEPIDRDDSDATRWLLISWVFRRNSIFTDMTQWLQLLGQDTIEATGLPIPGLIIDKLNAERITYIQRLFDDLHRLEVKLRKGCPRDSNSTLKKPGLCTFAVLGGFTKHMADMELSSPTPTAPFSGFSAQNLLADLRRKMDSPVIRDPDSSGSYINHDSCRLSSRVTALLKSYSLPAGFDLDSPEFASLRAGR</sequence>
<accession>A0ABR4L9J6</accession>
<reference evidence="2 3" key="1">
    <citation type="submission" date="2024-07" db="EMBL/GenBank/DDBJ databases">
        <title>Section-level genome sequencing and comparative genomics of Aspergillus sections Usti and Cavernicolus.</title>
        <authorList>
            <consortium name="Lawrence Berkeley National Laboratory"/>
            <person name="Nybo J.L."/>
            <person name="Vesth T.C."/>
            <person name="Theobald S."/>
            <person name="Frisvad J.C."/>
            <person name="Larsen T.O."/>
            <person name="Kjaerboelling I."/>
            <person name="Rothschild-Mancinelli K."/>
            <person name="Lyhne E.K."/>
            <person name="Kogle M.E."/>
            <person name="Barry K."/>
            <person name="Clum A."/>
            <person name="Na H."/>
            <person name="Ledsgaard L."/>
            <person name="Lin J."/>
            <person name="Lipzen A."/>
            <person name="Kuo A."/>
            <person name="Riley R."/>
            <person name="Mondo S."/>
            <person name="Labutti K."/>
            <person name="Haridas S."/>
            <person name="Pangalinan J."/>
            <person name="Salamov A.A."/>
            <person name="Simmons B.A."/>
            <person name="Magnuson J.K."/>
            <person name="Chen J."/>
            <person name="Drula E."/>
            <person name="Henrissat B."/>
            <person name="Wiebenga A."/>
            <person name="Lubbers R.J."/>
            <person name="Gomes A.C."/>
            <person name="Macurrencykelacurrency M.R."/>
            <person name="Stajich J."/>
            <person name="Grigoriev I.V."/>
            <person name="Mortensen U.H."/>
            <person name="De Vries R.P."/>
            <person name="Baker S.E."/>
            <person name="Andersen M.R."/>
        </authorList>
    </citation>
    <scope>NUCLEOTIDE SEQUENCE [LARGE SCALE GENOMIC DNA]</scope>
    <source>
        <strain evidence="2 3">CBS 449.75</strain>
    </source>
</reference>
<dbReference type="EMBL" id="JBFXLQ010000073">
    <property type="protein sequence ID" value="KAL2861199.1"/>
    <property type="molecule type" value="Genomic_DNA"/>
</dbReference>
<organism evidence="2 3">
    <name type="scientific">Aspergillus lucknowensis</name>
    <dbReference type="NCBI Taxonomy" id="176173"/>
    <lineage>
        <taxon>Eukaryota</taxon>
        <taxon>Fungi</taxon>
        <taxon>Dikarya</taxon>
        <taxon>Ascomycota</taxon>
        <taxon>Pezizomycotina</taxon>
        <taxon>Eurotiomycetes</taxon>
        <taxon>Eurotiomycetidae</taxon>
        <taxon>Eurotiales</taxon>
        <taxon>Aspergillaceae</taxon>
        <taxon>Aspergillus</taxon>
        <taxon>Aspergillus subgen. Nidulantes</taxon>
    </lineage>
</organism>
<evidence type="ECO:0000256" key="1">
    <source>
        <dbReference type="SAM" id="MobiDB-lite"/>
    </source>
</evidence>
<evidence type="ECO:0000313" key="3">
    <source>
        <dbReference type="Proteomes" id="UP001610432"/>
    </source>
</evidence>
<gene>
    <name evidence="2" type="ORF">BJX67DRAFT_391560</name>
</gene>
<feature type="region of interest" description="Disordered" evidence="1">
    <location>
        <begin position="1"/>
        <end position="20"/>
    </location>
</feature>
<dbReference type="Gene3D" id="3.30.710.10">
    <property type="entry name" value="Potassium Channel Kv1.1, Chain A"/>
    <property type="match status" value="1"/>
</dbReference>
<dbReference type="GeneID" id="98149881"/>
<evidence type="ECO:0008006" key="4">
    <source>
        <dbReference type="Google" id="ProtNLM"/>
    </source>
</evidence>
<name>A0ABR4L9J6_9EURO</name>
<proteinExistence type="predicted"/>
<dbReference type="InterPro" id="IPR011333">
    <property type="entry name" value="SKP1/BTB/POZ_sf"/>
</dbReference>
<comment type="caution">
    <text evidence="2">The sequence shown here is derived from an EMBL/GenBank/DDBJ whole genome shotgun (WGS) entry which is preliminary data.</text>
</comment>
<protein>
    <recommendedName>
        <fullName evidence="4">BTB domain-containing protein</fullName>
    </recommendedName>
</protein>
<keyword evidence="3" id="KW-1185">Reference proteome</keyword>
<dbReference type="Proteomes" id="UP001610432">
    <property type="component" value="Unassembled WGS sequence"/>
</dbReference>
<dbReference type="RefSeq" id="XP_070881093.1">
    <property type="nucleotide sequence ID" value="XM_071034809.1"/>
</dbReference>
<evidence type="ECO:0000313" key="2">
    <source>
        <dbReference type="EMBL" id="KAL2861199.1"/>
    </source>
</evidence>